<dbReference type="Pfam" id="PF00797">
    <property type="entry name" value="Acetyltransf_2"/>
    <property type="match status" value="1"/>
</dbReference>
<evidence type="ECO:0000256" key="3">
    <source>
        <dbReference type="SAM" id="MobiDB-lite"/>
    </source>
</evidence>
<dbReference type="SUPFAM" id="SSF54001">
    <property type="entry name" value="Cysteine proteinases"/>
    <property type="match status" value="1"/>
</dbReference>
<gene>
    <name evidence="4" type="ORF">GCM10010389_06670</name>
</gene>
<reference evidence="4" key="1">
    <citation type="journal article" date="2014" name="Int. J. Syst. Evol. Microbiol.">
        <title>Complete genome sequence of Corynebacterium casei LMG S-19264T (=DSM 44701T), isolated from a smear-ripened cheese.</title>
        <authorList>
            <consortium name="US DOE Joint Genome Institute (JGI-PGF)"/>
            <person name="Walter F."/>
            <person name="Albersmeier A."/>
            <person name="Kalinowski J."/>
            <person name="Ruckert C."/>
        </authorList>
    </citation>
    <scope>NUCLEOTIDE SEQUENCE</scope>
    <source>
        <strain evidence="4">JCM 5016</strain>
    </source>
</reference>
<feature type="region of interest" description="Disordered" evidence="3">
    <location>
        <begin position="1"/>
        <end position="28"/>
    </location>
</feature>
<evidence type="ECO:0000256" key="2">
    <source>
        <dbReference type="RuleBase" id="RU003452"/>
    </source>
</evidence>
<keyword evidence="5" id="KW-1185">Reference proteome</keyword>
<dbReference type="RefSeq" id="WP_190055769.1">
    <property type="nucleotide sequence ID" value="NZ_BMWH01000002.1"/>
</dbReference>
<evidence type="ECO:0000256" key="1">
    <source>
        <dbReference type="ARBA" id="ARBA00006547"/>
    </source>
</evidence>
<name>A0A918V784_9ACTN</name>
<dbReference type="InterPro" id="IPR038765">
    <property type="entry name" value="Papain-like_cys_pep_sf"/>
</dbReference>
<dbReference type="PANTHER" id="PTHR11786">
    <property type="entry name" value="N-HYDROXYARYLAMINE O-ACETYLTRANSFERASE"/>
    <property type="match status" value="1"/>
</dbReference>
<dbReference type="PRINTS" id="PR01543">
    <property type="entry name" value="ANATRNSFRASE"/>
</dbReference>
<protein>
    <submittedName>
        <fullName evidence="4">N-hydroxyarylamine O-acetyltransferase</fullName>
    </submittedName>
</protein>
<evidence type="ECO:0000313" key="5">
    <source>
        <dbReference type="Proteomes" id="UP000623010"/>
    </source>
</evidence>
<dbReference type="InterPro" id="IPR001447">
    <property type="entry name" value="Arylamine_N-AcTrfase"/>
</dbReference>
<dbReference type="Gene3D" id="2.40.128.150">
    <property type="entry name" value="Cysteine proteinases"/>
    <property type="match status" value="1"/>
</dbReference>
<reference evidence="4" key="2">
    <citation type="submission" date="2020-09" db="EMBL/GenBank/DDBJ databases">
        <authorList>
            <person name="Sun Q."/>
            <person name="Ohkuma M."/>
        </authorList>
    </citation>
    <scope>NUCLEOTIDE SEQUENCE</scope>
    <source>
        <strain evidence="4">JCM 5016</strain>
    </source>
</reference>
<dbReference type="Proteomes" id="UP000623010">
    <property type="component" value="Unassembled WGS sequence"/>
</dbReference>
<evidence type="ECO:0000313" key="4">
    <source>
        <dbReference type="EMBL" id="GGZ72131.1"/>
    </source>
</evidence>
<dbReference type="AlphaFoldDB" id="A0A918V784"/>
<proteinExistence type="inferred from homology"/>
<dbReference type="EMBL" id="BMWH01000002">
    <property type="protein sequence ID" value="GGZ72131.1"/>
    <property type="molecule type" value="Genomic_DNA"/>
</dbReference>
<organism evidence="4 5">
    <name type="scientific">Streptomyces echinoruber</name>
    <dbReference type="NCBI Taxonomy" id="68898"/>
    <lineage>
        <taxon>Bacteria</taxon>
        <taxon>Bacillati</taxon>
        <taxon>Actinomycetota</taxon>
        <taxon>Actinomycetes</taxon>
        <taxon>Kitasatosporales</taxon>
        <taxon>Streptomycetaceae</taxon>
        <taxon>Streptomyces</taxon>
    </lineage>
</organism>
<dbReference type="GO" id="GO:0016407">
    <property type="term" value="F:acetyltransferase activity"/>
    <property type="evidence" value="ECO:0007669"/>
    <property type="project" value="InterPro"/>
</dbReference>
<accession>A0A918V784</accession>
<dbReference type="Gene3D" id="3.30.2140.10">
    <property type="entry name" value="Arylamine N-acetyltransferase"/>
    <property type="match status" value="1"/>
</dbReference>
<comment type="caution">
    <text evidence="4">The sequence shown here is derived from an EMBL/GenBank/DDBJ whole genome shotgun (WGS) entry which is preliminary data.</text>
</comment>
<sequence>MAAASPGPARTVSPGPARTASPGSARAASLDPARVDAYLRRLGVAHPVGPTSDALRELHLRHLRTVPFENLSVHLGEEIVLEEKRLVDKVVGAHRGGFCYELNGAFAALLTALGFEVTLLAARVYGEGGRLGIPYDHLALRVRTADGGDWLADVGFGAHSHLPLAWAERGEQADPAGRFRLVEAGPDPAGVRGPADAAGAGDLDVLRDGVRRYRLETRPRVLGDFVAGAWWHSTSPASHFRRSLVCSRVTDDGGRVTLSGRTLVETGADGGREKRKLGTDEEVLEVYRQRFGIGLDNVPTVLRGPGRTG</sequence>
<comment type="similarity">
    <text evidence="1 2">Belongs to the arylamine N-acetyltransferase family.</text>
</comment>
<dbReference type="PANTHER" id="PTHR11786:SF0">
    <property type="entry name" value="ARYLAMINE N-ACETYLTRANSFERASE 4-RELATED"/>
    <property type="match status" value="1"/>
</dbReference>